<evidence type="ECO:0000256" key="4">
    <source>
        <dbReference type="ARBA" id="ARBA00022989"/>
    </source>
</evidence>
<accession>A0A8S1IKR5</accession>
<dbReference type="InterPro" id="IPR036837">
    <property type="entry name" value="Cation_efflux_CTD_sf"/>
</dbReference>
<evidence type="ECO:0000256" key="2">
    <source>
        <dbReference type="ARBA" id="ARBA00022448"/>
    </source>
</evidence>
<feature type="transmembrane region" description="Helical" evidence="6">
    <location>
        <begin position="100"/>
        <end position="118"/>
    </location>
</feature>
<dbReference type="GO" id="GO:0016020">
    <property type="term" value="C:membrane"/>
    <property type="evidence" value="ECO:0007669"/>
    <property type="project" value="UniProtKB-SubCell"/>
</dbReference>
<keyword evidence="3 6" id="KW-0812">Transmembrane</keyword>
<feature type="transmembrane region" description="Helical" evidence="6">
    <location>
        <begin position="59"/>
        <end position="80"/>
    </location>
</feature>
<feature type="domain" description="Cation efflux protein transmembrane" evidence="7">
    <location>
        <begin position="34"/>
        <end position="231"/>
    </location>
</feature>
<comment type="caution">
    <text evidence="9">The sequence shown here is derived from an EMBL/GenBank/DDBJ whole genome shotgun (WGS) entry which is preliminary data.</text>
</comment>
<gene>
    <name evidence="9" type="ORF">OSTQU699_LOCUS871</name>
</gene>
<dbReference type="InterPro" id="IPR050291">
    <property type="entry name" value="CDF_Transporter"/>
</dbReference>
<dbReference type="InterPro" id="IPR058533">
    <property type="entry name" value="Cation_efflux_TM"/>
</dbReference>
<keyword evidence="5 6" id="KW-0472">Membrane</keyword>
<dbReference type="SUPFAM" id="SSF160240">
    <property type="entry name" value="Cation efflux protein cytoplasmic domain-like"/>
    <property type="match status" value="1"/>
</dbReference>
<evidence type="ECO:0000256" key="3">
    <source>
        <dbReference type="ARBA" id="ARBA00022692"/>
    </source>
</evidence>
<reference evidence="9" key="1">
    <citation type="submission" date="2020-12" db="EMBL/GenBank/DDBJ databases">
        <authorList>
            <person name="Iha C."/>
        </authorList>
    </citation>
    <scope>NUCLEOTIDE SEQUENCE</scope>
</reference>
<feature type="domain" description="Cation efflux protein cytoplasmic" evidence="8">
    <location>
        <begin position="237"/>
        <end position="311"/>
    </location>
</feature>
<dbReference type="Proteomes" id="UP000708148">
    <property type="component" value="Unassembled WGS sequence"/>
</dbReference>
<dbReference type="InterPro" id="IPR027470">
    <property type="entry name" value="Cation_efflux_CTD"/>
</dbReference>
<evidence type="ECO:0000259" key="8">
    <source>
        <dbReference type="Pfam" id="PF16916"/>
    </source>
</evidence>
<name>A0A8S1IKR5_9CHLO</name>
<feature type="transmembrane region" description="Helical" evidence="6">
    <location>
        <begin position="138"/>
        <end position="159"/>
    </location>
</feature>
<keyword evidence="4 6" id="KW-1133">Transmembrane helix</keyword>
<dbReference type="NCBIfam" id="TIGR01297">
    <property type="entry name" value="CDF"/>
    <property type="match status" value="1"/>
</dbReference>
<feature type="transmembrane region" description="Helical" evidence="6">
    <location>
        <begin position="35"/>
        <end position="53"/>
    </location>
</feature>
<proteinExistence type="predicted"/>
<keyword evidence="2" id="KW-0813">Transport</keyword>
<comment type="subcellular location">
    <subcellularLocation>
        <location evidence="1">Membrane</location>
        <topology evidence="1">Multi-pass membrane protein</topology>
    </subcellularLocation>
</comment>
<evidence type="ECO:0000313" key="9">
    <source>
        <dbReference type="EMBL" id="CAD7695510.1"/>
    </source>
</evidence>
<dbReference type="GO" id="GO:0008324">
    <property type="term" value="F:monoatomic cation transmembrane transporter activity"/>
    <property type="evidence" value="ECO:0007669"/>
    <property type="project" value="InterPro"/>
</dbReference>
<dbReference type="Gene3D" id="1.20.1510.10">
    <property type="entry name" value="Cation efflux protein transmembrane domain"/>
    <property type="match status" value="1"/>
</dbReference>
<dbReference type="Pfam" id="PF01545">
    <property type="entry name" value="Cation_efflux"/>
    <property type="match status" value="1"/>
</dbReference>
<feature type="transmembrane region" description="Helical" evidence="6">
    <location>
        <begin position="201"/>
        <end position="221"/>
    </location>
</feature>
<evidence type="ECO:0000256" key="6">
    <source>
        <dbReference type="SAM" id="Phobius"/>
    </source>
</evidence>
<evidence type="ECO:0000256" key="5">
    <source>
        <dbReference type="ARBA" id="ARBA00023136"/>
    </source>
</evidence>
<dbReference type="InterPro" id="IPR027469">
    <property type="entry name" value="Cation_efflux_TMD_sf"/>
</dbReference>
<organism evidence="9 10">
    <name type="scientific">Ostreobium quekettii</name>
    <dbReference type="NCBI Taxonomy" id="121088"/>
    <lineage>
        <taxon>Eukaryota</taxon>
        <taxon>Viridiplantae</taxon>
        <taxon>Chlorophyta</taxon>
        <taxon>core chlorophytes</taxon>
        <taxon>Ulvophyceae</taxon>
        <taxon>TCBD clade</taxon>
        <taxon>Bryopsidales</taxon>
        <taxon>Ostreobineae</taxon>
        <taxon>Ostreobiaceae</taxon>
        <taxon>Ostreobium</taxon>
    </lineage>
</organism>
<keyword evidence="10" id="KW-1185">Reference proteome</keyword>
<dbReference type="OrthoDB" id="78296at2759"/>
<dbReference type="SUPFAM" id="SSF161111">
    <property type="entry name" value="Cation efflux protein transmembrane domain-like"/>
    <property type="match status" value="1"/>
</dbReference>
<dbReference type="PANTHER" id="PTHR43840:SF52">
    <property type="entry name" value="CATION EFFLUX FAMILY PROTEIN"/>
    <property type="match status" value="1"/>
</dbReference>
<dbReference type="AlphaFoldDB" id="A0A8S1IKR5"/>
<protein>
    <recommendedName>
        <fullName evidence="11">Cation efflux protein cytoplasmic domain-containing protein</fullName>
    </recommendedName>
</protein>
<evidence type="ECO:0000256" key="1">
    <source>
        <dbReference type="ARBA" id="ARBA00004141"/>
    </source>
</evidence>
<evidence type="ECO:0000313" key="10">
    <source>
        <dbReference type="Proteomes" id="UP000708148"/>
    </source>
</evidence>
<dbReference type="InterPro" id="IPR002524">
    <property type="entry name" value="Cation_efflux"/>
</dbReference>
<evidence type="ECO:0000259" key="7">
    <source>
        <dbReference type="Pfam" id="PF01545"/>
    </source>
</evidence>
<dbReference type="EMBL" id="CAJHUC010000357">
    <property type="protein sequence ID" value="CAD7695510.1"/>
    <property type="molecule type" value="Genomic_DNA"/>
</dbReference>
<sequence>MDAVANNHTTLDFLRQPSPGVDQTRDKTTRRATTLSLLANVTLFAVKLWGFILSGSKSVLASLADSAVDIASQLVIYICYRRAKHVDPRYPVGKARLETVGTIISACIMALSAVEVIQVSGAEVVKAISTGGTPELEIGFWVFGILGGAIGLKAALFLYCRSHRAVSDTVLVLAEDHWNDVISNTAAVVAAAISSRNRDRLWWVDPTGGIMISLYIIYSWVKLAMKQIDQIVGRSAPDSFIEGVKALANAHDGDMEVDVIRAYHFGHQYFVELEVVFPPHKTVAESHDVAVHLQQKVEALQRVERAFVHVDYQKRDAPEHNIDWSRTSLLGDHFNPRAPCG</sequence>
<dbReference type="PANTHER" id="PTHR43840">
    <property type="entry name" value="MITOCHONDRIAL METAL TRANSPORTER 1-RELATED"/>
    <property type="match status" value="1"/>
</dbReference>
<dbReference type="Gene3D" id="3.30.70.1350">
    <property type="entry name" value="Cation efflux protein, cytoplasmic domain"/>
    <property type="match status" value="1"/>
</dbReference>
<dbReference type="Pfam" id="PF16916">
    <property type="entry name" value="ZT_dimer"/>
    <property type="match status" value="1"/>
</dbReference>
<evidence type="ECO:0008006" key="11">
    <source>
        <dbReference type="Google" id="ProtNLM"/>
    </source>
</evidence>